<keyword evidence="2" id="KW-1185">Reference proteome</keyword>
<accession>A0A4Y2RMI1</accession>
<evidence type="ECO:0000313" key="1">
    <source>
        <dbReference type="EMBL" id="GBN76610.1"/>
    </source>
</evidence>
<dbReference type="AlphaFoldDB" id="A0A4Y2RMI1"/>
<gene>
    <name evidence="1" type="ORF">AVEN_8001_1</name>
</gene>
<name>A0A4Y2RMI1_ARAVE</name>
<sequence length="124" mass="14291">MSSEISVGNLKMAELMFIVKVDRDWGMSLVKILFNKLIKWFEERDMRGLSHFSKAKGHESFVTYLHMFRLCSHDLCVCGDKGDPNHYAADCPATKPFRFMKPSAENLSTCVKILFKAEDPWHDS</sequence>
<proteinExistence type="predicted"/>
<protein>
    <submittedName>
        <fullName evidence="1">Uncharacterized protein</fullName>
    </submittedName>
</protein>
<dbReference type="Proteomes" id="UP000499080">
    <property type="component" value="Unassembled WGS sequence"/>
</dbReference>
<organism evidence="1 2">
    <name type="scientific">Araneus ventricosus</name>
    <name type="common">Orbweaver spider</name>
    <name type="synonym">Epeira ventricosa</name>
    <dbReference type="NCBI Taxonomy" id="182803"/>
    <lineage>
        <taxon>Eukaryota</taxon>
        <taxon>Metazoa</taxon>
        <taxon>Ecdysozoa</taxon>
        <taxon>Arthropoda</taxon>
        <taxon>Chelicerata</taxon>
        <taxon>Arachnida</taxon>
        <taxon>Araneae</taxon>
        <taxon>Araneomorphae</taxon>
        <taxon>Entelegynae</taxon>
        <taxon>Araneoidea</taxon>
        <taxon>Araneidae</taxon>
        <taxon>Araneus</taxon>
    </lineage>
</organism>
<evidence type="ECO:0000313" key="2">
    <source>
        <dbReference type="Proteomes" id="UP000499080"/>
    </source>
</evidence>
<comment type="caution">
    <text evidence="1">The sequence shown here is derived from an EMBL/GenBank/DDBJ whole genome shotgun (WGS) entry which is preliminary data.</text>
</comment>
<dbReference type="EMBL" id="BGPR01017592">
    <property type="protein sequence ID" value="GBN76610.1"/>
    <property type="molecule type" value="Genomic_DNA"/>
</dbReference>
<reference evidence="1 2" key="1">
    <citation type="journal article" date="2019" name="Sci. Rep.">
        <title>Orb-weaving spider Araneus ventricosus genome elucidates the spidroin gene catalogue.</title>
        <authorList>
            <person name="Kono N."/>
            <person name="Nakamura H."/>
            <person name="Ohtoshi R."/>
            <person name="Moran D.A.P."/>
            <person name="Shinohara A."/>
            <person name="Yoshida Y."/>
            <person name="Fujiwara M."/>
            <person name="Mori M."/>
            <person name="Tomita M."/>
            <person name="Arakawa K."/>
        </authorList>
    </citation>
    <scope>NUCLEOTIDE SEQUENCE [LARGE SCALE GENOMIC DNA]</scope>
</reference>